<organism evidence="1">
    <name type="scientific">marine sediment metagenome</name>
    <dbReference type="NCBI Taxonomy" id="412755"/>
    <lineage>
        <taxon>unclassified sequences</taxon>
        <taxon>metagenomes</taxon>
        <taxon>ecological metagenomes</taxon>
    </lineage>
</organism>
<evidence type="ECO:0000313" key="1">
    <source>
        <dbReference type="EMBL" id="KKM68916.1"/>
    </source>
</evidence>
<sequence>EYRNAIKHFVEEKFATESESNNEELSNATTKDRLEGFRKFEEFINQVKNTDEEKDYK</sequence>
<name>A0A0F9K2N3_9ZZZZ</name>
<protein>
    <submittedName>
        <fullName evidence="1">Uncharacterized protein</fullName>
    </submittedName>
</protein>
<feature type="non-terminal residue" evidence="1">
    <location>
        <position position="1"/>
    </location>
</feature>
<comment type="caution">
    <text evidence="1">The sequence shown here is derived from an EMBL/GenBank/DDBJ whole genome shotgun (WGS) entry which is preliminary data.</text>
</comment>
<accession>A0A0F9K2N3</accession>
<reference evidence="1" key="1">
    <citation type="journal article" date="2015" name="Nature">
        <title>Complex archaea that bridge the gap between prokaryotes and eukaryotes.</title>
        <authorList>
            <person name="Spang A."/>
            <person name="Saw J.H."/>
            <person name="Jorgensen S.L."/>
            <person name="Zaremba-Niedzwiedzka K."/>
            <person name="Martijn J."/>
            <person name="Lind A.E."/>
            <person name="van Eijk R."/>
            <person name="Schleper C."/>
            <person name="Guy L."/>
            <person name="Ettema T.J."/>
        </authorList>
    </citation>
    <scope>NUCLEOTIDE SEQUENCE</scope>
</reference>
<dbReference type="AlphaFoldDB" id="A0A0F9K2N3"/>
<gene>
    <name evidence="1" type="ORF">LCGC14_1456140</name>
</gene>
<proteinExistence type="predicted"/>
<dbReference type="EMBL" id="LAZR01010083">
    <property type="protein sequence ID" value="KKM68916.1"/>
    <property type="molecule type" value="Genomic_DNA"/>
</dbReference>